<dbReference type="SUPFAM" id="SSF49265">
    <property type="entry name" value="Fibronectin type III"/>
    <property type="match status" value="1"/>
</dbReference>
<dbReference type="OrthoDB" id="10001928at2759"/>
<organism evidence="10 11">
    <name type="scientific">Litomosoides sigmodontis</name>
    <name type="common">Filarial nematode worm</name>
    <dbReference type="NCBI Taxonomy" id="42156"/>
    <lineage>
        <taxon>Eukaryota</taxon>
        <taxon>Metazoa</taxon>
        <taxon>Ecdysozoa</taxon>
        <taxon>Nematoda</taxon>
        <taxon>Chromadorea</taxon>
        <taxon>Rhabditida</taxon>
        <taxon>Spirurina</taxon>
        <taxon>Spiruromorpha</taxon>
        <taxon>Filarioidea</taxon>
        <taxon>Onchocercidae</taxon>
        <taxon>Litomosoides</taxon>
    </lineage>
</organism>
<evidence type="ECO:0000313" key="11">
    <source>
        <dbReference type="Proteomes" id="UP000277928"/>
    </source>
</evidence>
<dbReference type="FunFam" id="2.120.10.80:FF:000015">
    <property type="entry name" value="host cell factor 1 isoform X1"/>
    <property type="match status" value="1"/>
</dbReference>
<dbReference type="PANTHER" id="PTHR46003">
    <property type="entry name" value="HOST CELL FACTOR"/>
    <property type="match status" value="1"/>
</dbReference>
<dbReference type="OMA" id="VFKTLYC"/>
<dbReference type="InterPro" id="IPR003961">
    <property type="entry name" value="FN3_dom"/>
</dbReference>
<reference evidence="10 11" key="1">
    <citation type="submission" date="2018-08" db="EMBL/GenBank/DDBJ databases">
        <authorList>
            <person name="Laetsch R D."/>
            <person name="Stevens L."/>
            <person name="Kumar S."/>
            <person name="Blaxter L. M."/>
        </authorList>
    </citation>
    <scope>NUCLEOTIDE SEQUENCE [LARGE SCALE GENOMIC DNA]</scope>
</reference>
<dbReference type="PROSITE" id="PS50853">
    <property type="entry name" value="FN3"/>
    <property type="match status" value="1"/>
</dbReference>
<dbReference type="Proteomes" id="UP000277928">
    <property type="component" value="Unassembled WGS sequence"/>
</dbReference>
<dbReference type="InterPro" id="IPR015915">
    <property type="entry name" value="Kelch-typ_b-propeller"/>
</dbReference>
<dbReference type="EMBL" id="UYRX01000839">
    <property type="protein sequence ID" value="VDK86600.1"/>
    <property type="molecule type" value="Genomic_DNA"/>
</dbReference>
<keyword evidence="5" id="KW-0068">Autocatalytic cleavage</keyword>
<evidence type="ECO:0000256" key="8">
    <source>
        <dbReference type="SAM" id="MobiDB-lite"/>
    </source>
</evidence>
<dbReference type="Pfam" id="PF13854">
    <property type="entry name" value="Kelch_HCF"/>
    <property type="match status" value="1"/>
</dbReference>
<dbReference type="GO" id="GO:0006338">
    <property type="term" value="P:chromatin remodeling"/>
    <property type="evidence" value="ECO:0007669"/>
    <property type="project" value="TreeGrafter"/>
</dbReference>
<evidence type="ECO:0000256" key="3">
    <source>
        <dbReference type="ARBA" id="ARBA00022553"/>
    </source>
</evidence>
<dbReference type="InterPro" id="IPR036116">
    <property type="entry name" value="FN3_sf"/>
</dbReference>
<protein>
    <recommendedName>
        <fullName evidence="9">Fibronectin type-III domain-containing protein</fullName>
    </recommendedName>
</protein>
<evidence type="ECO:0000256" key="4">
    <source>
        <dbReference type="ARBA" id="ARBA00022737"/>
    </source>
</evidence>
<dbReference type="InterPro" id="IPR013783">
    <property type="entry name" value="Ig-like_fold"/>
</dbReference>
<keyword evidence="4" id="KW-0677">Repeat</keyword>
<dbReference type="FunFam" id="2.120.10.80:FF:000008">
    <property type="entry name" value="host cell factor 1 isoform X1"/>
    <property type="match status" value="1"/>
</dbReference>
<dbReference type="SMART" id="SM00060">
    <property type="entry name" value="FN3"/>
    <property type="match status" value="2"/>
</dbReference>
<keyword evidence="3" id="KW-0597">Phosphoprotein</keyword>
<dbReference type="GO" id="GO:0035097">
    <property type="term" value="C:histone methyltransferase complex"/>
    <property type="evidence" value="ECO:0007669"/>
    <property type="project" value="TreeGrafter"/>
</dbReference>
<dbReference type="Gene3D" id="2.120.10.80">
    <property type="entry name" value="Kelch-type beta propeller"/>
    <property type="match status" value="2"/>
</dbReference>
<keyword evidence="2" id="KW-0880">Kelch repeat</keyword>
<dbReference type="SUPFAM" id="SSF117281">
    <property type="entry name" value="Kelch motif"/>
    <property type="match status" value="1"/>
</dbReference>
<dbReference type="InterPro" id="IPR059124">
    <property type="entry name" value="Kelch_HCF"/>
</dbReference>
<evidence type="ECO:0000256" key="5">
    <source>
        <dbReference type="ARBA" id="ARBA00022813"/>
    </source>
</evidence>
<dbReference type="Gene3D" id="2.60.40.10">
    <property type="entry name" value="Immunoglobulins"/>
    <property type="match status" value="2"/>
</dbReference>
<accession>A0A3P6U5X0</accession>
<feature type="region of interest" description="Disordered" evidence="8">
    <location>
        <begin position="696"/>
        <end position="718"/>
    </location>
</feature>
<dbReference type="CDD" id="cd00063">
    <property type="entry name" value="FN3"/>
    <property type="match status" value="2"/>
</dbReference>
<dbReference type="AlphaFoldDB" id="A0A3P6U5X0"/>
<feature type="compositionally biased region" description="Polar residues" evidence="8">
    <location>
        <begin position="557"/>
        <end position="568"/>
    </location>
</feature>
<evidence type="ECO:0000259" key="9">
    <source>
        <dbReference type="PROSITE" id="PS50853"/>
    </source>
</evidence>
<dbReference type="GO" id="GO:0003713">
    <property type="term" value="F:transcription coactivator activity"/>
    <property type="evidence" value="ECO:0007669"/>
    <property type="project" value="TreeGrafter"/>
</dbReference>
<dbReference type="STRING" id="42156.A0A3P6U5X0"/>
<feature type="domain" description="Fibronectin type-III" evidence="9">
    <location>
        <begin position="972"/>
        <end position="1077"/>
    </location>
</feature>
<keyword evidence="6" id="KW-0539">Nucleus</keyword>
<comment type="subcellular location">
    <subcellularLocation>
        <location evidence="1">Nucleus</location>
    </subcellularLocation>
</comment>
<dbReference type="InterPro" id="IPR043536">
    <property type="entry name" value="HCF1/2"/>
</dbReference>
<dbReference type="Gene3D" id="6.10.250.2590">
    <property type="match status" value="1"/>
</dbReference>
<keyword evidence="7" id="KW-0131">Cell cycle</keyword>
<evidence type="ECO:0000256" key="7">
    <source>
        <dbReference type="ARBA" id="ARBA00023306"/>
    </source>
</evidence>
<name>A0A3P6U5X0_LITSI</name>
<evidence type="ECO:0000256" key="2">
    <source>
        <dbReference type="ARBA" id="ARBA00022441"/>
    </source>
</evidence>
<dbReference type="PANTHER" id="PTHR46003:SF1">
    <property type="entry name" value="HOST CELL FACTOR"/>
    <property type="match status" value="1"/>
</dbReference>
<feature type="region of interest" description="Disordered" evidence="8">
    <location>
        <begin position="1"/>
        <end position="34"/>
    </location>
</feature>
<gene>
    <name evidence="10" type="ORF">NLS_LOCUS7706</name>
</gene>
<sequence>MNATKQEGSGDPPPTLKWKKVVNTTGPTPRPRHGHRAVSIKDLMIVFGGGNEGIVDELHVYNTATNQWFVPAVKGEVPPGCAAYGIICDGTKIYLFGGMVEYGRYSAELYELQASKWEWIRLLPQPPKTGQPAPCARLGHSFTLASNQVCYIFGGLANASEDPKNNIPRYLNDLYVLDLNKPHDSLQWEVPDTYGPPPPPRESHSAVIVEKSGEHRRLIIFGGMNGCRLGDLWILDLLSMTWTKPEIGGIPPLPRSLHSANVIAERMIMFGGWVPLLTPDMKMQQIEKEWKCTNTLASLNLRTMCWEDISLELLESAVPRARAGHSAVVINKRLYVWSGRDGYRKAWNNQVCCKDMWYLETDKPDAPSRVQLIRATVSGLEVCWNAVPTAEAYFLQLRKFPAKPDDTIRSAAGARITATKKPLTGKVIAIRGAAAGRPQVMKMVRGAHRGPATFMAHGPGGHFLRVLPTSRLATPNQATIVKHQTTKAILVTKAPGAGYAVPHRFLFLQQTNCPAVSASNVSAGDSSQLSVVESVSPSHVVQPRNSSADPTAVATEHTPSISTQGTTYTTPVMPTVDIGLPQNLLDETAVDGETVIIQNTDVAEQHLKQSCNSTVGANRTSGSATYDARKTNALQMDATHMQTTTTKYAPCGEVETSSKIIRPKGNMIAIAAVPSVDAQLEMPLAGNVIQGKSPMEMDVKSENEPDAASSAGGDKPGKTEVMTVIKCKEEEERKDEDNVEENVVPVIEQMKVEDADGDKPKADFPLEEKEQCDDLDSSLDSGRLQIVTSSSDISVKDVEESECLDSISTETAKSVDLDSVNQPVSATSSKDTEITATVAVTVNADSVAVEEVQNAVVAKKCDSSVTVVKVESDAAESSRSHRPTLLEQTTEPEWYNVGIIKGTSHLVTHYFLPCRDVEDAFRANYLRKAELEAGTTYHFRVAGVNACGRGNWSEVNCYTTAFKTCLPGYPGAPSNIKVTKSVDGAHLTWDPPQICPGRVTEYSVYLAVRNTYGRETHLSFARVYVGSNPFCIVSLANLHTAHVDRSSKPAIIFRIAARNEKGYGPATQVRWLQERPLRPVTVIGANAGSRGYFQQRVALPQGPRLPYKRLRIG</sequence>
<keyword evidence="11" id="KW-1185">Reference proteome</keyword>
<proteinExistence type="predicted"/>
<feature type="region of interest" description="Disordered" evidence="8">
    <location>
        <begin position="538"/>
        <end position="568"/>
    </location>
</feature>
<evidence type="ECO:0000256" key="1">
    <source>
        <dbReference type="ARBA" id="ARBA00004123"/>
    </source>
</evidence>
<evidence type="ECO:0000313" key="10">
    <source>
        <dbReference type="EMBL" id="VDK86600.1"/>
    </source>
</evidence>
<evidence type="ECO:0000256" key="6">
    <source>
        <dbReference type="ARBA" id="ARBA00023242"/>
    </source>
</evidence>